<comment type="pathway">
    <text evidence="1">Protein modification; protein ubiquitination.</text>
</comment>
<organism evidence="7 8">
    <name type="scientific">Vibrio algarum</name>
    <dbReference type="NCBI Taxonomy" id="3020714"/>
    <lineage>
        <taxon>Bacteria</taxon>
        <taxon>Pseudomonadati</taxon>
        <taxon>Pseudomonadota</taxon>
        <taxon>Gammaproteobacteria</taxon>
        <taxon>Vibrionales</taxon>
        <taxon>Vibrionaceae</taxon>
        <taxon>Vibrio</taxon>
    </lineage>
</organism>
<keyword evidence="8" id="KW-1185">Reference proteome</keyword>
<dbReference type="PROSITE" id="PS50297">
    <property type="entry name" value="ANK_REP_REGION"/>
    <property type="match status" value="2"/>
</dbReference>
<evidence type="ECO:0000256" key="4">
    <source>
        <dbReference type="ARBA" id="ARBA00023043"/>
    </source>
</evidence>
<gene>
    <name evidence="7" type="ORF">PGX00_12135</name>
</gene>
<dbReference type="Gene3D" id="1.25.40.20">
    <property type="entry name" value="Ankyrin repeat-containing domain"/>
    <property type="match status" value="1"/>
</dbReference>
<dbReference type="PANTHER" id="PTHR24173:SF78">
    <property type="entry name" value="PROTEIN FEM-1 HOMOLOG B"/>
    <property type="match status" value="1"/>
</dbReference>
<dbReference type="InterPro" id="IPR002110">
    <property type="entry name" value="Ankyrin_rpt"/>
</dbReference>
<evidence type="ECO:0000313" key="7">
    <source>
        <dbReference type="EMBL" id="MDB1124362.1"/>
    </source>
</evidence>
<feature type="repeat" description="ANK" evidence="6">
    <location>
        <begin position="47"/>
        <end position="79"/>
    </location>
</feature>
<dbReference type="PROSITE" id="PS50088">
    <property type="entry name" value="ANK_REPEAT"/>
    <property type="match status" value="2"/>
</dbReference>
<proteinExistence type="predicted"/>
<dbReference type="SUPFAM" id="SSF48403">
    <property type="entry name" value="Ankyrin repeat"/>
    <property type="match status" value="1"/>
</dbReference>
<dbReference type="RefSeq" id="WP_272136770.1">
    <property type="nucleotide sequence ID" value="NZ_JAQLOI010000001.1"/>
</dbReference>
<protein>
    <recommendedName>
        <fullName evidence="5">Protein fem-1 homolog B</fullName>
    </recommendedName>
</protein>
<accession>A0ABT4YS22</accession>
<evidence type="ECO:0000256" key="6">
    <source>
        <dbReference type="PROSITE-ProRule" id="PRU00023"/>
    </source>
</evidence>
<dbReference type="InterPro" id="IPR036770">
    <property type="entry name" value="Ankyrin_rpt-contain_sf"/>
</dbReference>
<dbReference type="Pfam" id="PF12796">
    <property type="entry name" value="Ank_2"/>
    <property type="match status" value="1"/>
</dbReference>
<evidence type="ECO:0000256" key="2">
    <source>
        <dbReference type="ARBA" id="ARBA00022737"/>
    </source>
</evidence>
<comment type="caution">
    <text evidence="7">The sequence shown here is derived from an EMBL/GenBank/DDBJ whole genome shotgun (WGS) entry which is preliminary data.</text>
</comment>
<reference evidence="7 8" key="1">
    <citation type="submission" date="2023-01" db="EMBL/GenBank/DDBJ databases">
        <title>Vibrio sp. KJ40-1 sp.nov, isolated from marine algae.</title>
        <authorList>
            <person name="Butt M."/>
            <person name="Kim J.M.J."/>
            <person name="Jeon C.O.C."/>
        </authorList>
    </citation>
    <scope>NUCLEOTIDE SEQUENCE [LARGE SCALE GENOMIC DNA]</scope>
    <source>
        <strain evidence="7 8">KJ40-1</strain>
    </source>
</reference>
<sequence>MSKWKNYKKTYRNEPDIYDFARLGDFRGLADTLSLNSNLNLDAKNHRGYSPLMLAVYNGHRDFCEALLRSGADVNSTDLMGNTVLMASAFKGNVDIIELLLQFGAITTHKNQANMNVRDWAVMFGRTEAVQYLDNTTPNVVASSKIKNILRFIRLSFIMIKKKTKNRG</sequence>
<evidence type="ECO:0000256" key="1">
    <source>
        <dbReference type="ARBA" id="ARBA00004906"/>
    </source>
</evidence>
<dbReference type="PANTHER" id="PTHR24173">
    <property type="entry name" value="ANKYRIN REPEAT CONTAINING"/>
    <property type="match status" value="1"/>
</dbReference>
<evidence type="ECO:0000256" key="3">
    <source>
        <dbReference type="ARBA" id="ARBA00022786"/>
    </source>
</evidence>
<dbReference type="Proteomes" id="UP001210678">
    <property type="component" value="Unassembled WGS sequence"/>
</dbReference>
<evidence type="ECO:0000313" key="8">
    <source>
        <dbReference type="Proteomes" id="UP001210678"/>
    </source>
</evidence>
<keyword evidence="2" id="KW-0677">Repeat</keyword>
<dbReference type="SMART" id="SM00248">
    <property type="entry name" value="ANK"/>
    <property type="match status" value="3"/>
</dbReference>
<keyword evidence="3" id="KW-0833">Ubl conjugation pathway</keyword>
<name>A0ABT4YS22_9VIBR</name>
<feature type="repeat" description="ANK" evidence="6">
    <location>
        <begin position="80"/>
        <end position="112"/>
    </location>
</feature>
<dbReference type="EMBL" id="JAQLOI010000001">
    <property type="protein sequence ID" value="MDB1124362.1"/>
    <property type="molecule type" value="Genomic_DNA"/>
</dbReference>
<evidence type="ECO:0000256" key="5">
    <source>
        <dbReference type="ARBA" id="ARBA00072197"/>
    </source>
</evidence>
<keyword evidence="4 6" id="KW-0040">ANK repeat</keyword>